<dbReference type="RefSeq" id="WP_197015574.1">
    <property type="nucleotide sequence ID" value="NZ_BAABES010000003.1"/>
</dbReference>
<evidence type="ECO:0000313" key="2">
    <source>
        <dbReference type="Proteomes" id="UP000614047"/>
    </source>
</evidence>
<dbReference type="AlphaFoldDB" id="A0A931GMR5"/>
<evidence type="ECO:0000313" key="1">
    <source>
        <dbReference type="EMBL" id="MBG6093528.1"/>
    </source>
</evidence>
<reference evidence="1" key="1">
    <citation type="submission" date="2020-11" db="EMBL/GenBank/DDBJ databases">
        <title>Sequencing the genomes of 1000 actinobacteria strains.</title>
        <authorList>
            <person name="Klenk H.-P."/>
        </authorList>
    </citation>
    <scope>NUCLEOTIDE SEQUENCE</scope>
    <source>
        <strain evidence="1">DSM 43175</strain>
    </source>
</reference>
<sequence length="73" mass="8347">MRYALLPQKQMRALADLIASSRSESDEAIAVTQRLRNMADAIAWRWLIKITLIDNWPHACCEMNFARLLIACG</sequence>
<name>A0A931GMR5_9ACTN</name>
<organism evidence="1 2">
    <name type="scientific">Actinomadura viridis</name>
    <dbReference type="NCBI Taxonomy" id="58110"/>
    <lineage>
        <taxon>Bacteria</taxon>
        <taxon>Bacillati</taxon>
        <taxon>Actinomycetota</taxon>
        <taxon>Actinomycetes</taxon>
        <taxon>Streptosporangiales</taxon>
        <taxon>Thermomonosporaceae</taxon>
        <taxon>Actinomadura</taxon>
    </lineage>
</organism>
<comment type="caution">
    <text evidence="1">The sequence shown here is derived from an EMBL/GenBank/DDBJ whole genome shotgun (WGS) entry which is preliminary data.</text>
</comment>
<proteinExistence type="predicted"/>
<accession>A0A931GMR5</accession>
<gene>
    <name evidence="1" type="ORF">IW256_007641</name>
</gene>
<protein>
    <submittedName>
        <fullName evidence="1">Uncharacterized protein</fullName>
    </submittedName>
</protein>
<dbReference type="EMBL" id="JADOUA010000001">
    <property type="protein sequence ID" value="MBG6093528.1"/>
    <property type="molecule type" value="Genomic_DNA"/>
</dbReference>
<dbReference type="Proteomes" id="UP000614047">
    <property type="component" value="Unassembled WGS sequence"/>
</dbReference>
<keyword evidence="2" id="KW-1185">Reference proteome</keyword>